<dbReference type="EMBL" id="CVQI01003558">
    <property type="protein sequence ID" value="CRK12876.1"/>
    <property type="molecule type" value="Genomic_DNA"/>
</dbReference>
<protein>
    <submittedName>
        <fullName evidence="1">Uncharacterized protein</fullName>
    </submittedName>
</protein>
<accession>A0A0G4KT82</accession>
<gene>
    <name evidence="1" type="ORF">BN1723_009833</name>
</gene>
<proteinExistence type="predicted"/>
<dbReference type="Proteomes" id="UP000045706">
    <property type="component" value="Unassembled WGS sequence"/>
</dbReference>
<evidence type="ECO:0000313" key="2">
    <source>
        <dbReference type="Proteomes" id="UP000045706"/>
    </source>
</evidence>
<feature type="non-terminal residue" evidence="1">
    <location>
        <position position="427"/>
    </location>
</feature>
<dbReference type="AlphaFoldDB" id="A0A0G4KT82"/>
<feature type="non-terminal residue" evidence="1">
    <location>
        <position position="1"/>
    </location>
</feature>
<sequence length="427" mass="43677">AATLPLPVLEEGGVQPRLEGDVLGANLLVAQGLPRGGTAVVQARDAVDGVDGEAEAVRLVADGQLEGRVNVALFLVAADVEVGGAGPLVGQAVDEPGVRVEVEYDGDVGGEEGGPLGVGEAVGVVRVVDELEEVDDVDAADLEVGEVRQQQVDGGEGLVGVEVEYDGDVVGEEGGPLGVGEAVGVVGVVDELEEVDDVDAADLEVGEVRHQQVDGGERLVGRDVAARGHDDVGLGAGVGAELRPDADALGAVLDGLVHGQVLQVVLLVGDDDVDVVGRGEAVVHDGQQAVAVGRQVDAHHVGRLVDDRVEEARVLVGEAVVVLAPDDGRQENVERGDLVAPLDLEALFEPLAVLVDHGADNGDEGLVRVEHAVAAREDVALEPALAGVLREHLHDAALHGEVAAVGVLVKVLAEPDLGRRLVHLAEL</sequence>
<evidence type="ECO:0000313" key="1">
    <source>
        <dbReference type="EMBL" id="CRK12876.1"/>
    </source>
</evidence>
<name>A0A0G4KT82_VERLO</name>
<reference evidence="2" key="1">
    <citation type="submission" date="2015-05" db="EMBL/GenBank/DDBJ databases">
        <authorList>
            <person name="Fogelqvist Johan"/>
        </authorList>
    </citation>
    <scope>NUCLEOTIDE SEQUENCE [LARGE SCALE GENOMIC DNA]</scope>
</reference>
<organism evidence="1 2">
    <name type="scientific">Verticillium longisporum</name>
    <name type="common">Verticillium dahliae var. longisporum</name>
    <dbReference type="NCBI Taxonomy" id="100787"/>
    <lineage>
        <taxon>Eukaryota</taxon>
        <taxon>Fungi</taxon>
        <taxon>Dikarya</taxon>
        <taxon>Ascomycota</taxon>
        <taxon>Pezizomycotina</taxon>
        <taxon>Sordariomycetes</taxon>
        <taxon>Hypocreomycetidae</taxon>
        <taxon>Glomerellales</taxon>
        <taxon>Plectosphaerellaceae</taxon>
        <taxon>Verticillium</taxon>
    </lineage>
</organism>